<dbReference type="GO" id="GO:0003677">
    <property type="term" value="F:DNA binding"/>
    <property type="evidence" value="ECO:0007669"/>
    <property type="project" value="InterPro"/>
</dbReference>
<reference evidence="1" key="4">
    <citation type="journal article" date="2000" name="Microbiology">
        <title>Transposition in Lactobacillus sakei: inactivation of a second lactocin S operon by the insertion of IS1520, a new member of the IS3 family of insertion sequences.</title>
        <authorList>
            <person name="Skaugen M."/>
        </authorList>
    </citation>
    <scope>NUCLEOTIDE SEQUENCE</scope>
    <source>
        <strain evidence="1">L45</strain>
    </source>
</reference>
<dbReference type="SUPFAM" id="SSF47413">
    <property type="entry name" value="lambda repressor-like DNA-binding domains"/>
    <property type="match status" value="1"/>
</dbReference>
<gene>
    <name evidence="1" type="primary">lasX</name>
</gene>
<dbReference type="AlphaFoldDB" id="Q9AEC7"/>
<sequence length="285" mass="33566">MRVGELVHLIRESKNIPAINVYNSVMSKNMFYKFEKGNFDTTSEKFMKIMSRLNISLKEFEFLLSEKKCLEYDTEFLKLTNAFYSKDISALQQIHNETKLMYQRTLEIRFNHLSALSQIYYDMCSHNTTDQTNTNIIRNYLLNVENWTYYEWTLFNNSLSIFNIEDVQFLINKSLQSLSIYETHNNFGNENILVLGNIAAMYIKSYNFEKIPSLVNRMETIHLSEIAVFERLIFSFFEGVSLYVLGTDTSLKKSLDVIKVMDNMHLVHLSKDHQELLNIVQKNIV</sequence>
<reference evidence="1" key="5">
    <citation type="journal article" date="2002" name="Appl. Environ. Microbiol.">
        <title>Identification, characterization, and expression of a second, bicistronic, operon involved in the production of lactocin S in Lactobacillus sakei L45.</title>
        <authorList>
            <person name="Skaugen M."/>
            <person name="Andersen E.L."/>
            <person name="Christie V.H."/>
            <person name="Nes I.F."/>
        </authorList>
    </citation>
    <scope>NUCLEOTIDE SEQUENCE</scope>
    <source>
        <strain evidence="1">L45</strain>
    </source>
</reference>
<dbReference type="Gene3D" id="1.10.260.40">
    <property type="entry name" value="lambda repressor-like DNA-binding domains"/>
    <property type="match status" value="1"/>
</dbReference>
<evidence type="ECO:0000313" key="1">
    <source>
        <dbReference type="EMBL" id="CAC33841.1"/>
    </source>
</evidence>
<reference evidence="1" key="1">
    <citation type="journal article" date="1994" name="Appl. Environ. Microbiol.">
        <title>Transposition in Lactobacillus sake and its abolition of lactocin S production by insertion of IS1163, a new member of the IS3 family.</title>
        <authorList>
            <person name="Skaugen M."/>
        </authorList>
    </citation>
    <scope>NUCLEOTIDE SEQUENCE</scope>
    <source>
        <strain evidence="1">L45</strain>
    </source>
</reference>
<dbReference type="Pfam" id="PF21259">
    <property type="entry name" value="Rgg_C"/>
    <property type="match status" value="1"/>
</dbReference>
<dbReference type="InterPro" id="IPR010057">
    <property type="entry name" value="Transcription_activator_Rgg_C"/>
</dbReference>
<dbReference type="EMBL" id="Z54312">
    <property type="protein sequence ID" value="CAC33841.1"/>
    <property type="molecule type" value="Genomic_DNA"/>
</dbReference>
<protein>
    <submittedName>
        <fullName evidence="1">Putative Rgg-type transcriptional regulator</fullName>
    </submittedName>
</protein>
<reference evidence="1" key="3">
    <citation type="journal article" date="1997" name="Mol. Gen. Genet.">
        <title>Organization and expression of a gene cluster involved in the biosynthesis of the lantibiotic lactocin S.</title>
        <authorList>
            <person name="Skaugen M."/>
        </authorList>
    </citation>
    <scope>NUCLEOTIDE SEQUENCE</scope>
    <source>
        <strain evidence="1">L45</strain>
    </source>
</reference>
<proteinExistence type="predicted"/>
<dbReference type="RefSeq" id="WP_089535191.1">
    <property type="nucleotide sequence ID" value="NZ_CP016466.1"/>
</dbReference>
<reference evidence="1" key="2">
    <citation type="journal article" date="1994" name="J. Biol. Chem.">
        <title>In vivo conversion of L-serine to D-alanine in a ribosomally synthesized polypeptide.</title>
        <authorList>
            <person name="Skaugen M."/>
            <person name="Nissen-Meyer J."/>
            <person name="Jung G."/>
            <person name="Stevanovic S."/>
            <person name="Sletten K."/>
            <person name="Inger C."/>
            <person name="Abildgaard C.I."/>
            <person name="Nes I.F."/>
        </authorList>
    </citation>
    <scope>NUCLEOTIDE SEQUENCE</scope>
    <source>
        <strain evidence="1">L45</strain>
    </source>
</reference>
<name>Q9AEC7_LATSK</name>
<organism evidence="1">
    <name type="scientific">Latilactobacillus sakei</name>
    <name type="common">Lactobacillus sakei</name>
    <dbReference type="NCBI Taxonomy" id="1599"/>
    <lineage>
        <taxon>Bacteria</taxon>
        <taxon>Bacillati</taxon>
        <taxon>Bacillota</taxon>
        <taxon>Bacilli</taxon>
        <taxon>Lactobacillales</taxon>
        <taxon>Lactobacillaceae</taxon>
        <taxon>Latilactobacillus</taxon>
    </lineage>
</organism>
<dbReference type="InterPro" id="IPR010982">
    <property type="entry name" value="Lambda_DNA-bd_dom_sf"/>
</dbReference>
<accession>Q9AEC7</accession>
<dbReference type="InterPro" id="IPR053163">
    <property type="entry name" value="HTH-type_regulator_Rgg"/>
</dbReference>
<dbReference type="PANTHER" id="PTHR37038">
    <property type="entry name" value="TRANSCRIPTIONAL REGULATOR-RELATED"/>
    <property type="match status" value="1"/>
</dbReference>
<dbReference type="NCBIfam" id="TIGR01716">
    <property type="entry name" value="RGG_Cterm"/>
    <property type="match status" value="1"/>
</dbReference>